<dbReference type="EC" id="2.3.1.30" evidence="4"/>
<dbReference type="AlphaFoldDB" id="A0A4P7W3R4"/>
<dbReference type="RefSeq" id="WP_123614348.1">
    <property type="nucleotide sequence ID" value="NZ_CAXHQF010000042.1"/>
</dbReference>
<accession>A0A4P7W3R4</accession>
<dbReference type="GO" id="GO:0006535">
    <property type="term" value="P:cysteine biosynthetic process from serine"/>
    <property type="evidence" value="ECO:0007669"/>
    <property type="project" value="InterPro"/>
</dbReference>
<gene>
    <name evidence="5" type="ORF">E7747_09860</name>
</gene>
<comment type="similarity">
    <text evidence="4">Belongs to the transferase hexapeptide repeat family.</text>
</comment>
<dbReference type="Proteomes" id="UP000297149">
    <property type="component" value="Chromosome"/>
</dbReference>
<dbReference type="InterPro" id="IPR018357">
    <property type="entry name" value="Hexapep_transf_CS"/>
</dbReference>
<dbReference type="PIRSF" id="PIRSF000441">
    <property type="entry name" value="CysE"/>
    <property type="match status" value="1"/>
</dbReference>
<dbReference type="EMBL" id="CP039396">
    <property type="protein sequence ID" value="QCD42557.1"/>
    <property type="molecule type" value="Genomic_DNA"/>
</dbReference>
<reference evidence="6" key="1">
    <citation type="submission" date="2019-02" db="EMBL/GenBank/DDBJ databases">
        <title>Isolation and identification of novel species under the genus Muribaculum.</title>
        <authorList>
            <person name="Miyake S."/>
            <person name="Ding Y."/>
            <person name="Low A."/>
            <person name="Soh M."/>
            <person name="Seedorf H."/>
        </authorList>
    </citation>
    <scope>NUCLEOTIDE SEQUENCE [LARGE SCALE GENOMIC DNA]</scope>
    <source>
        <strain evidence="6">H5</strain>
    </source>
</reference>
<dbReference type="GO" id="GO:0005737">
    <property type="term" value="C:cytoplasm"/>
    <property type="evidence" value="ECO:0007669"/>
    <property type="project" value="InterPro"/>
</dbReference>
<dbReference type="Pfam" id="PF14602">
    <property type="entry name" value="Hexapep_2"/>
    <property type="match status" value="1"/>
</dbReference>
<name>A0A4P7W3R4_9BACT</name>
<dbReference type="PANTHER" id="PTHR42811">
    <property type="entry name" value="SERINE ACETYLTRANSFERASE"/>
    <property type="match status" value="1"/>
</dbReference>
<evidence type="ECO:0000256" key="1">
    <source>
        <dbReference type="ARBA" id="ARBA00022679"/>
    </source>
</evidence>
<dbReference type="KEGG" id="ddb:E7747_09860"/>
<evidence type="ECO:0000256" key="4">
    <source>
        <dbReference type="PIRNR" id="PIRNR000441"/>
    </source>
</evidence>
<evidence type="ECO:0000313" key="6">
    <source>
        <dbReference type="Proteomes" id="UP000297149"/>
    </source>
</evidence>
<keyword evidence="2" id="KW-0677">Repeat</keyword>
<proteinExistence type="inferred from homology"/>
<dbReference type="Gene3D" id="2.160.10.10">
    <property type="entry name" value="Hexapeptide repeat proteins"/>
    <property type="match status" value="1"/>
</dbReference>
<keyword evidence="1 4" id="KW-0808">Transferase</keyword>
<dbReference type="SUPFAM" id="SSF51161">
    <property type="entry name" value="Trimeric LpxA-like enzymes"/>
    <property type="match status" value="1"/>
</dbReference>
<organism evidence="5 6">
    <name type="scientific">Duncaniella dubosii</name>
    <dbReference type="NCBI Taxonomy" id="2518971"/>
    <lineage>
        <taxon>Bacteria</taxon>
        <taxon>Pseudomonadati</taxon>
        <taxon>Bacteroidota</taxon>
        <taxon>Bacteroidia</taxon>
        <taxon>Bacteroidales</taxon>
        <taxon>Muribaculaceae</taxon>
        <taxon>Duncaniella</taxon>
    </lineage>
</organism>
<dbReference type="PROSITE" id="PS00101">
    <property type="entry name" value="HEXAPEP_TRANSFERASES"/>
    <property type="match status" value="1"/>
</dbReference>
<protein>
    <recommendedName>
        <fullName evidence="4">Serine acetyltransferase</fullName>
        <ecNumber evidence="4">2.3.1.30</ecNumber>
    </recommendedName>
</protein>
<dbReference type="InterPro" id="IPR011004">
    <property type="entry name" value="Trimer_LpxA-like_sf"/>
</dbReference>
<dbReference type="Pfam" id="PF00132">
    <property type="entry name" value="Hexapep"/>
    <property type="match status" value="1"/>
</dbReference>
<dbReference type="InterPro" id="IPR001451">
    <property type="entry name" value="Hexapep"/>
</dbReference>
<dbReference type="InterPro" id="IPR005881">
    <property type="entry name" value="Ser_O-AcTrfase"/>
</dbReference>
<evidence type="ECO:0000313" key="5">
    <source>
        <dbReference type="EMBL" id="QCD42557.1"/>
    </source>
</evidence>
<evidence type="ECO:0000256" key="3">
    <source>
        <dbReference type="ARBA" id="ARBA00023315"/>
    </source>
</evidence>
<evidence type="ECO:0000256" key="2">
    <source>
        <dbReference type="ARBA" id="ARBA00022737"/>
    </source>
</evidence>
<sequence length="162" mass="17954">MLNAIRLYRLANWLYRHHIPLLPKLLQLLIFINYNCSISYRMKIGRGTFFNHGGMGVLINPEATVGDNCKIGNNVSIVGQGPYKECPKIGNRVYIGPGAVIQGPVIIEDEVIIAPNAVVNKSVRRGKIVGGIPARIIGDVSGLDYNIFADENWKEGYKSFLE</sequence>
<keyword evidence="6" id="KW-1185">Reference proteome</keyword>
<comment type="catalytic activity">
    <reaction evidence="4">
        <text>L-serine + acetyl-CoA = O-acetyl-L-serine + CoA</text>
        <dbReference type="Rhea" id="RHEA:24560"/>
        <dbReference type="ChEBI" id="CHEBI:33384"/>
        <dbReference type="ChEBI" id="CHEBI:57287"/>
        <dbReference type="ChEBI" id="CHEBI:57288"/>
        <dbReference type="ChEBI" id="CHEBI:58340"/>
        <dbReference type="EC" id="2.3.1.30"/>
    </reaction>
</comment>
<keyword evidence="3 4" id="KW-0012">Acyltransferase</keyword>
<dbReference type="GO" id="GO:0009001">
    <property type="term" value="F:serine O-acetyltransferase activity"/>
    <property type="evidence" value="ECO:0007669"/>
    <property type="project" value="UniProtKB-EC"/>
</dbReference>